<protein>
    <submittedName>
        <fullName evidence="2">Uncharacterized protein</fullName>
    </submittedName>
</protein>
<keyword evidence="3" id="KW-1185">Reference proteome</keyword>
<reference evidence="2 3" key="1">
    <citation type="submission" date="2015-07" db="EMBL/GenBank/DDBJ databases">
        <title>The genome of Melipona quadrifasciata.</title>
        <authorList>
            <person name="Pan H."/>
            <person name="Kapheim K."/>
        </authorList>
    </citation>
    <scope>NUCLEOTIDE SEQUENCE [LARGE SCALE GENOMIC DNA]</scope>
    <source>
        <strain evidence="2">0111107301</strain>
        <tissue evidence="2">Whole body</tissue>
    </source>
</reference>
<accession>A0A0M9A9Y7</accession>
<name>A0A0M9A9Y7_9HYME</name>
<dbReference type="EMBL" id="KQ435718">
    <property type="protein sequence ID" value="KOX78963.1"/>
    <property type="molecule type" value="Genomic_DNA"/>
</dbReference>
<feature type="region of interest" description="Disordered" evidence="1">
    <location>
        <begin position="1"/>
        <end position="27"/>
    </location>
</feature>
<organism evidence="2 3">
    <name type="scientific">Melipona quadrifasciata</name>
    <dbReference type="NCBI Taxonomy" id="166423"/>
    <lineage>
        <taxon>Eukaryota</taxon>
        <taxon>Metazoa</taxon>
        <taxon>Ecdysozoa</taxon>
        <taxon>Arthropoda</taxon>
        <taxon>Hexapoda</taxon>
        <taxon>Insecta</taxon>
        <taxon>Pterygota</taxon>
        <taxon>Neoptera</taxon>
        <taxon>Endopterygota</taxon>
        <taxon>Hymenoptera</taxon>
        <taxon>Apocrita</taxon>
        <taxon>Aculeata</taxon>
        <taxon>Apoidea</taxon>
        <taxon>Anthophila</taxon>
        <taxon>Apidae</taxon>
        <taxon>Melipona</taxon>
    </lineage>
</organism>
<dbReference type="OrthoDB" id="6162705at2759"/>
<gene>
    <name evidence="2" type="ORF">WN51_10175</name>
</gene>
<proteinExistence type="predicted"/>
<sequence>MATDIEESDTDDHERPAPPKRQCTRLKVSETIWDTEKSSVGKEETIQETENVEYDDAERQAREKLKRWQACQVAKGYVDNTINKVLENYIMVTSSSYSLEESRFQLFRGNDMEDTAVLMAIRNHGLVQSAGLVSQSNAFYSDKAPGYWTNSEYTDVQCSYPSNRTQNSESFESSVATTSASSLRLNDSKGEEDYNRFDWDLDKIDESDQQENFLERAVAEAIKKKGLSALSVDYG</sequence>
<feature type="compositionally biased region" description="Acidic residues" evidence="1">
    <location>
        <begin position="1"/>
        <end position="11"/>
    </location>
</feature>
<evidence type="ECO:0000313" key="2">
    <source>
        <dbReference type="EMBL" id="KOX78963.1"/>
    </source>
</evidence>
<dbReference type="Proteomes" id="UP000053105">
    <property type="component" value="Unassembled WGS sequence"/>
</dbReference>
<dbReference type="AlphaFoldDB" id="A0A0M9A9Y7"/>
<evidence type="ECO:0000313" key="3">
    <source>
        <dbReference type="Proteomes" id="UP000053105"/>
    </source>
</evidence>
<evidence type="ECO:0000256" key="1">
    <source>
        <dbReference type="SAM" id="MobiDB-lite"/>
    </source>
</evidence>